<accession>A0AAV4A1S9</accession>
<gene>
    <name evidence="1" type="ORF">PoB_003167600</name>
</gene>
<dbReference type="AlphaFoldDB" id="A0AAV4A1S9"/>
<dbReference type="EMBL" id="BLXT01003746">
    <property type="protein sequence ID" value="GFO05171.1"/>
    <property type="molecule type" value="Genomic_DNA"/>
</dbReference>
<comment type="caution">
    <text evidence="1">The sequence shown here is derived from an EMBL/GenBank/DDBJ whole genome shotgun (WGS) entry which is preliminary data.</text>
</comment>
<name>A0AAV4A1S9_9GAST</name>
<dbReference type="Proteomes" id="UP000735302">
    <property type="component" value="Unassembled WGS sequence"/>
</dbReference>
<sequence>MSAILIEKDKIGAAVNKGIPQHEKQQFQDFLMWTKPCGLNKPKYGYSNIMTHFDSERRTGTTTWLDTECKLSGGWLDRIKLRHGIIFKTVWRGSFIKRHKHCRMGEDTAKNASGFHFQSQRRV</sequence>
<evidence type="ECO:0000313" key="2">
    <source>
        <dbReference type="Proteomes" id="UP000735302"/>
    </source>
</evidence>
<proteinExistence type="predicted"/>
<reference evidence="1 2" key="1">
    <citation type="journal article" date="2021" name="Elife">
        <title>Chloroplast acquisition without the gene transfer in kleptoplastic sea slugs, Plakobranchus ocellatus.</title>
        <authorList>
            <person name="Maeda T."/>
            <person name="Takahashi S."/>
            <person name="Yoshida T."/>
            <person name="Shimamura S."/>
            <person name="Takaki Y."/>
            <person name="Nagai Y."/>
            <person name="Toyoda A."/>
            <person name="Suzuki Y."/>
            <person name="Arimoto A."/>
            <person name="Ishii H."/>
            <person name="Satoh N."/>
            <person name="Nishiyama T."/>
            <person name="Hasebe M."/>
            <person name="Maruyama T."/>
            <person name="Minagawa J."/>
            <person name="Obokata J."/>
            <person name="Shigenobu S."/>
        </authorList>
    </citation>
    <scope>NUCLEOTIDE SEQUENCE [LARGE SCALE GENOMIC DNA]</scope>
</reference>
<keyword evidence="2" id="KW-1185">Reference proteome</keyword>
<protein>
    <submittedName>
        <fullName evidence="1">Uncharacterized protein</fullName>
    </submittedName>
</protein>
<organism evidence="1 2">
    <name type="scientific">Plakobranchus ocellatus</name>
    <dbReference type="NCBI Taxonomy" id="259542"/>
    <lineage>
        <taxon>Eukaryota</taxon>
        <taxon>Metazoa</taxon>
        <taxon>Spiralia</taxon>
        <taxon>Lophotrochozoa</taxon>
        <taxon>Mollusca</taxon>
        <taxon>Gastropoda</taxon>
        <taxon>Heterobranchia</taxon>
        <taxon>Euthyneura</taxon>
        <taxon>Panpulmonata</taxon>
        <taxon>Sacoglossa</taxon>
        <taxon>Placobranchoidea</taxon>
        <taxon>Plakobranchidae</taxon>
        <taxon>Plakobranchus</taxon>
    </lineage>
</organism>
<evidence type="ECO:0000313" key="1">
    <source>
        <dbReference type="EMBL" id="GFO05171.1"/>
    </source>
</evidence>